<dbReference type="PRINTS" id="PR00080">
    <property type="entry name" value="SDRFAMILY"/>
</dbReference>
<dbReference type="NCBIfam" id="NF005559">
    <property type="entry name" value="PRK07231.1"/>
    <property type="match status" value="1"/>
</dbReference>
<dbReference type="PRINTS" id="PR00081">
    <property type="entry name" value="GDHRDH"/>
</dbReference>
<keyword evidence="5" id="KW-1185">Reference proteome</keyword>
<evidence type="ECO:0000313" key="4">
    <source>
        <dbReference type="EMBL" id="MBP0465025.1"/>
    </source>
</evidence>
<dbReference type="InterPro" id="IPR002347">
    <property type="entry name" value="SDR_fam"/>
</dbReference>
<dbReference type="Pfam" id="PF13561">
    <property type="entry name" value="adh_short_C2"/>
    <property type="match status" value="1"/>
</dbReference>
<dbReference type="PANTHER" id="PTHR44252:SF3">
    <property type="entry name" value="D-ERYTHRULOSE REDUCTASE-RELATED"/>
    <property type="match status" value="1"/>
</dbReference>
<dbReference type="Gene3D" id="3.40.50.720">
    <property type="entry name" value="NAD(P)-binding Rossmann-like Domain"/>
    <property type="match status" value="1"/>
</dbReference>
<keyword evidence="4" id="KW-0560">Oxidoreductase</keyword>
<evidence type="ECO:0000256" key="2">
    <source>
        <dbReference type="ARBA" id="ARBA00011881"/>
    </source>
</evidence>
<dbReference type="Proteomes" id="UP000680815">
    <property type="component" value="Unassembled WGS sequence"/>
</dbReference>
<dbReference type="EMBL" id="JAGIYZ010000012">
    <property type="protein sequence ID" value="MBP0465025.1"/>
    <property type="molecule type" value="Genomic_DNA"/>
</dbReference>
<evidence type="ECO:0000256" key="3">
    <source>
        <dbReference type="ARBA" id="ARBA00022857"/>
    </source>
</evidence>
<reference evidence="4 5" key="1">
    <citation type="submission" date="2021-03" db="EMBL/GenBank/DDBJ databases">
        <authorList>
            <person name="So Y."/>
        </authorList>
    </citation>
    <scope>NUCLEOTIDE SEQUENCE [LARGE SCALE GENOMIC DNA]</scope>
    <source>
        <strain evidence="4 5">PWR1</strain>
    </source>
</reference>
<evidence type="ECO:0000256" key="1">
    <source>
        <dbReference type="ARBA" id="ARBA00006484"/>
    </source>
</evidence>
<name>A0ABS4AUI6_9PROT</name>
<dbReference type="GO" id="GO:0047936">
    <property type="term" value="F:glucose 1-dehydrogenase [NAD(P)+] activity"/>
    <property type="evidence" value="ECO:0007669"/>
    <property type="project" value="UniProtKB-EC"/>
</dbReference>
<comment type="caution">
    <text evidence="4">The sequence shown here is derived from an EMBL/GenBank/DDBJ whole genome shotgun (WGS) entry which is preliminary data.</text>
</comment>
<dbReference type="InterPro" id="IPR051737">
    <property type="entry name" value="L-xylulose/Carbonyl_redctase"/>
</dbReference>
<comment type="subunit">
    <text evidence="2">Homotetramer.</text>
</comment>
<proteinExistence type="inferred from homology"/>
<dbReference type="CDD" id="cd05233">
    <property type="entry name" value="SDR_c"/>
    <property type="match status" value="1"/>
</dbReference>
<organism evidence="4 5">
    <name type="scientific">Roseomonas nitratireducens</name>
    <dbReference type="NCBI Taxonomy" id="2820810"/>
    <lineage>
        <taxon>Bacteria</taxon>
        <taxon>Pseudomonadati</taxon>
        <taxon>Pseudomonadota</taxon>
        <taxon>Alphaproteobacteria</taxon>
        <taxon>Acetobacterales</taxon>
        <taxon>Roseomonadaceae</taxon>
        <taxon>Roseomonas</taxon>
    </lineage>
</organism>
<evidence type="ECO:0000313" key="5">
    <source>
        <dbReference type="Proteomes" id="UP000680815"/>
    </source>
</evidence>
<protein>
    <submittedName>
        <fullName evidence="4">Glucose 1-dehydrogenase</fullName>
        <ecNumber evidence="4">1.1.1.47</ecNumber>
    </submittedName>
</protein>
<keyword evidence="4" id="KW-0675">Receptor</keyword>
<dbReference type="RefSeq" id="WP_209352412.1">
    <property type="nucleotide sequence ID" value="NZ_JAGIYZ010000012.1"/>
</dbReference>
<accession>A0ABS4AUI6</accession>
<dbReference type="PANTHER" id="PTHR44252">
    <property type="entry name" value="D-ERYTHRULOSE REDUCTASE"/>
    <property type="match status" value="1"/>
</dbReference>
<sequence>MRMGKGTAFRLDGRRILVTGASLGIGRAVALAAAEAGAKVVVAARRREGLLRLVEEIAAAGGAAEALPFDAADPVAIRAAIAAAGALDGLVNNAGSVTREPFLEASEAEMDRILGLNVKGAAIVAQEVARGMAARGTGGSIVNISSVVGLVGARNRSLYAASKHAVMGLTRSMALELGARGIRVNAVCPGLVNTPLAADLMADAAFVAATSARIPLGRIMEPEDIAGPVVFLLSDAAAGVTGIALPVDGGVTAE</sequence>
<keyword evidence="3" id="KW-0521">NADP</keyword>
<dbReference type="InterPro" id="IPR020904">
    <property type="entry name" value="Sc_DH/Rdtase_CS"/>
</dbReference>
<dbReference type="InterPro" id="IPR036291">
    <property type="entry name" value="NAD(P)-bd_dom_sf"/>
</dbReference>
<dbReference type="EC" id="1.1.1.47" evidence="4"/>
<dbReference type="SUPFAM" id="SSF51735">
    <property type="entry name" value="NAD(P)-binding Rossmann-fold domains"/>
    <property type="match status" value="1"/>
</dbReference>
<dbReference type="PROSITE" id="PS00061">
    <property type="entry name" value="ADH_SHORT"/>
    <property type="match status" value="1"/>
</dbReference>
<gene>
    <name evidence="4" type="ORF">J5Y09_13965</name>
</gene>
<comment type="similarity">
    <text evidence="1">Belongs to the short-chain dehydrogenases/reductases (SDR) family.</text>
</comment>